<dbReference type="PROSITE" id="PS50994">
    <property type="entry name" value="INTEGRASE"/>
    <property type="match status" value="1"/>
</dbReference>
<accession>A0A6L2MMV2</accession>
<evidence type="ECO:0000259" key="3">
    <source>
        <dbReference type="PROSITE" id="PS50994"/>
    </source>
</evidence>
<feature type="coiled-coil region" evidence="1">
    <location>
        <begin position="1214"/>
        <end position="1241"/>
    </location>
</feature>
<feature type="domain" description="Integrase catalytic" evidence="3">
    <location>
        <begin position="383"/>
        <end position="493"/>
    </location>
</feature>
<dbReference type="InterPro" id="IPR001584">
    <property type="entry name" value="Integrase_cat-core"/>
</dbReference>
<feature type="compositionally biased region" description="Low complexity" evidence="2">
    <location>
        <begin position="542"/>
        <end position="559"/>
    </location>
</feature>
<protein>
    <recommendedName>
        <fullName evidence="3">Integrase catalytic domain-containing protein</fullName>
    </recommendedName>
</protein>
<dbReference type="InterPro" id="IPR036397">
    <property type="entry name" value="RNaseH_sf"/>
</dbReference>
<dbReference type="InterPro" id="IPR012337">
    <property type="entry name" value="RNaseH-like_sf"/>
</dbReference>
<dbReference type="InterPro" id="IPR039537">
    <property type="entry name" value="Retrotran_Ty1/copia-like"/>
</dbReference>
<comment type="caution">
    <text evidence="4">The sequence shown here is derived from an EMBL/GenBank/DDBJ whole genome shotgun (WGS) entry which is preliminary data.</text>
</comment>
<gene>
    <name evidence="4" type="ORF">Tci_047028</name>
</gene>
<dbReference type="InterPro" id="IPR025724">
    <property type="entry name" value="GAG-pre-integrase_dom"/>
</dbReference>
<sequence length="1587" mass="180297">MPEASPKDIYDYYVHGLLDTIYINGETLKELQEFPLKVQGIIKGYKEVFAKGRELFLKIRSSYPIFDKEQKLLVPSITVAQLGVSNKGYPEKDEKIECAPPMIKDLVYSFMEVLAGSSKIGIGPRQKDKIKINYCSKSLFIYSKSQERIDEVQLKVLSDFEYQIELFSGLQAPLPKDLKQQLCSYMTRNIRHHCYCCSEGTSSSPIMEDPLSKGLPQVVSEPFGKGKIKTGKLDFDDVYFVKELKFNLFSVSQMCDKKNSVLFTDTECLVLSSDFKLPNASGDLTCLFTKATLDESNLWHRRLGHVNFKTINKLVKGNPVRGLPTKVFTNENSCVACKKGKQHRASCKSKTVSYVDQPLFWLHMDLFRPTFVKSLSKKSYCLVITDDYSRFFWVFFLASKDETPPVLKTFIIGGIKRKFSVPRTPQHNGIAERKNRTLIEAARTLVLVTKPHNKTPYELLHGRLPSIGFMRPFGCPVTILNTLDPLGKFQGKVDEGFLVGYSVCSKAFRVFNSRTRVVQETLHNNNKDALVDGKEHDDDIQNAASPSNAAASPTAANSSDMPNFEDLTHSNDADDVGAEADINNLESIISVSPILTTRIHKDHLTSQIIGDLSSTTQTRRVNTPRSDEDRLKLMELMVLLLQKGKSDAAEGFEQIIDFLSGSYIHYALTVNPHIYISCIKQFRNTASVKRSDDVTRLQALVDKKKIVISEVVIREILQLDDAEGVVCLPNEEIFACLAQMGYEKPSTKLTFYKAFFSSQWKFLIHTILLSLSAKRTSWNEFSTAMASAVSCLSKGQKFNFSKYIFDSLVRNVDSSSKFYMYPRFIQLIIQNQIGDLSTHSTRFISLALTQKVFANMRRVGKVNDAVAAAVQENVAEDVAHDVIPSPPSHDIPSPSQEPSLPQQPQSSPQTPPQGAYFPTHIQQVLDVCSALTRRVENLEHDNAAQKLEIIKLQARVKRLERANKVKSSKLRRLRKVGPSRRVESSDDIEDVFNQGRMIDDMDKDKGIELAEIYNLDLDHSSKVLSMQEDDSEVQEVVEILNISKLITDVVTAASQVSAASATISAAAPTVVVAYTRRRKGVIIRDPEEELSSKTPAETPKVKDKGKGILVETPKPIKKKDQIELDAEYARKLHEEINRDHEEIKKDIDWDVANDHVNQKSKNPQYIKRYQGMKKRPQTETSFDENMRFLFKSREEMEEEDQEIIKSINETPAQKAAKRRKLSEEAQEAEDFRKRLEVVDDEDDDVFIEATPLARKLFLLVERRYPLSRFTLEQLVNVTRLQVEEESEMSLELLRGIYTDWATASTHIIGKSVSYKSYLAKEAAEKALEESYKTIATEETQKSKQFVSLNQHLQSQAAKLNAFNRMKNIPIAKEKEEMRRPTVENFQRLLDILMNYNEVHATMLFYPQKKRNIGPKAVFMLEASPKDIYDYYVHGLVDTIYINGETLKELQEFPLKVQGIIKGYKEVFAKVRELFLKIRSSYPIFDKEQKLLVPSITVAQLGVSNKGYPEKDGKIECAPPTIEDLERIDEVQLKVLSDFEDQIELFLGLLALFPEDLKQQLCSYMTRNTRHHCYYCSEGSSSSPIMEG</sequence>
<evidence type="ECO:0000256" key="1">
    <source>
        <dbReference type="SAM" id="Coils"/>
    </source>
</evidence>
<feature type="region of interest" description="Disordered" evidence="2">
    <location>
        <begin position="527"/>
        <end position="575"/>
    </location>
</feature>
<proteinExistence type="predicted"/>
<dbReference type="EMBL" id="BKCJ010007004">
    <property type="protein sequence ID" value="GEU75050.1"/>
    <property type="molecule type" value="Genomic_DNA"/>
</dbReference>
<evidence type="ECO:0000256" key="2">
    <source>
        <dbReference type="SAM" id="MobiDB-lite"/>
    </source>
</evidence>
<keyword evidence="1" id="KW-0175">Coiled coil</keyword>
<feature type="compositionally biased region" description="Low complexity" evidence="2">
    <location>
        <begin position="890"/>
        <end position="908"/>
    </location>
</feature>
<dbReference type="PANTHER" id="PTHR42648">
    <property type="entry name" value="TRANSPOSASE, PUTATIVE-RELATED"/>
    <property type="match status" value="1"/>
</dbReference>
<dbReference type="GO" id="GO:0003676">
    <property type="term" value="F:nucleic acid binding"/>
    <property type="evidence" value="ECO:0007669"/>
    <property type="project" value="InterPro"/>
</dbReference>
<dbReference type="Gene3D" id="3.30.420.10">
    <property type="entry name" value="Ribonuclease H-like superfamily/Ribonuclease H"/>
    <property type="match status" value="2"/>
</dbReference>
<dbReference type="GO" id="GO:0015074">
    <property type="term" value="P:DNA integration"/>
    <property type="evidence" value="ECO:0007669"/>
    <property type="project" value="InterPro"/>
</dbReference>
<feature type="region of interest" description="Disordered" evidence="2">
    <location>
        <begin position="881"/>
        <end position="916"/>
    </location>
</feature>
<evidence type="ECO:0000313" key="4">
    <source>
        <dbReference type="EMBL" id="GEU75050.1"/>
    </source>
</evidence>
<dbReference type="PANTHER" id="PTHR42648:SF32">
    <property type="entry name" value="RIBONUCLEASE H-LIKE DOMAIN, GAG-PRE-INTEGRASE DOMAIN PROTEIN-RELATED"/>
    <property type="match status" value="1"/>
</dbReference>
<dbReference type="Pfam" id="PF13976">
    <property type="entry name" value="gag_pre-integrs"/>
    <property type="match status" value="1"/>
</dbReference>
<organism evidence="4">
    <name type="scientific">Tanacetum cinerariifolium</name>
    <name type="common">Dalmatian daisy</name>
    <name type="synonym">Chrysanthemum cinerariifolium</name>
    <dbReference type="NCBI Taxonomy" id="118510"/>
    <lineage>
        <taxon>Eukaryota</taxon>
        <taxon>Viridiplantae</taxon>
        <taxon>Streptophyta</taxon>
        <taxon>Embryophyta</taxon>
        <taxon>Tracheophyta</taxon>
        <taxon>Spermatophyta</taxon>
        <taxon>Magnoliopsida</taxon>
        <taxon>eudicotyledons</taxon>
        <taxon>Gunneridae</taxon>
        <taxon>Pentapetalae</taxon>
        <taxon>asterids</taxon>
        <taxon>campanulids</taxon>
        <taxon>Asterales</taxon>
        <taxon>Asteraceae</taxon>
        <taxon>Asteroideae</taxon>
        <taxon>Anthemideae</taxon>
        <taxon>Anthemidinae</taxon>
        <taxon>Tanacetum</taxon>
    </lineage>
</organism>
<feature type="coiled-coil region" evidence="1">
    <location>
        <begin position="921"/>
        <end position="976"/>
    </location>
</feature>
<name>A0A6L2MMV2_TANCI</name>
<feature type="compositionally biased region" description="Basic and acidic residues" evidence="2">
    <location>
        <begin position="527"/>
        <end position="539"/>
    </location>
</feature>
<dbReference type="SUPFAM" id="SSF53098">
    <property type="entry name" value="Ribonuclease H-like"/>
    <property type="match status" value="1"/>
</dbReference>
<reference evidence="4" key="1">
    <citation type="journal article" date="2019" name="Sci. Rep.">
        <title>Draft genome of Tanacetum cinerariifolium, the natural source of mosquito coil.</title>
        <authorList>
            <person name="Yamashiro T."/>
            <person name="Shiraishi A."/>
            <person name="Satake H."/>
            <person name="Nakayama K."/>
        </authorList>
    </citation>
    <scope>NUCLEOTIDE SEQUENCE</scope>
</reference>